<dbReference type="SUPFAM" id="SSF88946">
    <property type="entry name" value="Sigma2 domain of RNA polymerase sigma factors"/>
    <property type="match status" value="1"/>
</dbReference>
<dbReference type="InterPro" id="IPR000838">
    <property type="entry name" value="RNA_pol_sigma70_ECF_CS"/>
</dbReference>
<comment type="similarity">
    <text evidence="1 6">Belongs to the sigma-70 factor family. ECF subfamily.</text>
</comment>
<dbReference type="InterPro" id="IPR014284">
    <property type="entry name" value="RNA_pol_sigma-70_dom"/>
</dbReference>
<feature type="domain" description="RNA polymerase sigma-70 region 2" evidence="7">
    <location>
        <begin position="25"/>
        <end position="92"/>
    </location>
</feature>
<dbReference type="NCBIfam" id="TIGR02937">
    <property type="entry name" value="sigma70-ECF"/>
    <property type="match status" value="1"/>
</dbReference>
<dbReference type="OrthoDB" id="759001at2"/>
<proteinExistence type="inferred from homology"/>
<evidence type="ECO:0000313" key="9">
    <source>
        <dbReference type="EMBL" id="RIH67020.1"/>
    </source>
</evidence>
<evidence type="ECO:0000256" key="6">
    <source>
        <dbReference type="RuleBase" id="RU000716"/>
    </source>
</evidence>
<dbReference type="InterPro" id="IPR014327">
    <property type="entry name" value="RNA_pol_sigma70_bacteroid"/>
</dbReference>
<dbReference type="RefSeq" id="WP_119348046.1">
    <property type="nucleotide sequence ID" value="NZ_QWET01000001.1"/>
</dbReference>
<dbReference type="InterPro" id="IPR013324">
    <property type="entry name" value="RNA_pol_sigma_r3/r4-like"/>
</dbReference>
<name>A0A399DAM5_9BACT</name>
<dbReference type="InterPro" id="IPR013249">
    <property type="entry name" value="RNA_pol_sigma70_r4_t2"/>
</dbReference>
<dbReference type="Pfam" id="PF08281">
    <property type="entry name" value="Sigma70_r4_2"/>
    <property type="match status" value="1"/>
</dbReference>
<dbReference type="Gene3D" id="1.10.10.10">
    <property type="entry name" value="Winged helix-like DNA-binding domain superfamily/Winged helix DNA-binding domain"/>
    <property type="match status" value="1"/>
</dbReference>
<dbReference type="AlphaFoldDB" id="A0A399DAM5"/>
<dbReference type="NCBIfam" id="TIGR02985">
    <property type="entry name" value="Sig70_bacteroi1"/>
    <property type="match status" value="1"/>
</dbReference>
<reference evidence="9 10" key="1">
    <citation type="journal article" date="2015" name="Int. J. Syst. Evol. Microbiol.">
        <title>Mariniphaga sediminis sp. nov., isolated from coastal sediment.</title>
        <authorList>
            <person name="Wang F.Q."/>
            <person name="Shen Q.Y."/>
            <person name="Chen G.J."/>
            <person name="Du Z.J."/>
        </authorList>
    </citation>
    <scope>NUCLEOTIDE SEQUENCE [LARGE SCALE GENOMIC DNA]</scope>
    <source>
        <strain evidence="9 10">SY21</strain>
    </source>
</reference>
<dbReference type="Proteomes" id="UP000266441">
    <property type="component" value="Unassembled WGS sequence"/>
</dbReference>
<evidence type="ECO:0000256" key="1">
    <source>
        <dbReference type="ARBA" id="ARBA00010641"/>
    </source>
</evidence>
<keyword evidence="3 6" id="KW-0731">Sigma factor</keyword>
<keyword evidence="10" id="KW-1185">Reference proteome</keyword>
<comment type="caution">
    <text evidence="9">The sequence shown here is derived from an EMBL/GenBank/DDBJ whole genome shotgun (WGS) entry which is preliminary data.</text>
</comment>
<dbReference type="InterPro" id="IPR007627">
    <property type="entry name" value="RNA_pol_sigma70_r2"/>
</dbReference>
<dbReference type="InterPro" id="IPR036388">
    <property type="entry name" value="WH-like_DNA-bd_sf"/>
</dbReference>
<evidence type="ECO:0000256" key="4">
    <source>
        <dbReference type="ARBA" id="ARBA00023125"/>
    </source>
</evidence>
<keyword evidence="4 6" id="KW-0238">DNA-binding</keyword>
<evidence type="ECO:0000256" key="3">
    <source>
        <dbReference type="ARBA" id="ARBA00023082"/>
    </source>
</evidence>
<accession>A0A399DAM5</accession>
<evidence type="ECO:0000256" key="2">
    <source>
        <dbReference type="ARBA" id="ARBA00023015"/>
    </source>
</evidence>
<evidence type="ECO:0000313" key="10">
    <source>
        <dbReference type="Proteomes" id="UP000266441"/>
    </source>
</evidence>
<dbReference type="EMBL" id="QWET01000001">
    <property type="protein sequence ID" value="RIH67020.1"/>
    <property type="molecule type" value="Genomic_DNA"/>
</dbReference>
<protein>
    <recommendedName>
        <fullName evidence="6">RNA polymerase sigma factor</fullName>
    </recommendedName>
</protein>
<dbReference type="Pfam" id="PF04542">
    <property type="entry name" value="Sigma70_r2"/>
    <property type="match status" value="1"/>
</dbReference>
<feature type="domain" description="RNA polymerase sigma factor 70 region 4 type 2" evidence="8">
    <location>
        <begin position="122"/>
        <end position="173"/>
    </location>
</feature>
<organism evidence="9 10">
    <name type="scientific">Mariniphaga sediminis</name>
    <dbReference type="NCBI Taxonomy" id="1628158"/>
    <lineage>
        <taxon>Bacteria</taxon>
        <taxon>Pseudomonadati</taxon>
        <taxon>Bacteroidota</taxon>
        <taxon>Bacteroidia</taxon>
        <taxon>Marinilabiliales</taxon>
        <taxon>Prolixibacteraceae</taxon>
        <taxon>Mariniphaga</taxon>
    </lineage>
</organism>
<dbReference type="PROSITE" id="PS01063">
    <property type="entry name" value="SIGMA70_ECF"/>
    <property type="match status" value="1"/>
</dbReference>
<evidence type="ECO:0000259" key="7">
    <source>
        <dbReference type="Pfam" id="PF04542"/>
    </source>
</evidence>
<keyword evidence="5 6" id="KW-0804">Transcription</keyword>
<gene>
    <name evidence="9" type="ORF">D1164_00880</name>
</gene>
<dbReference type="PANTHER" id="PTHR43133">
    <property type="entry name" value="RNA POLYMERASE ECF-TYPE SIGMA FACTO"/>
    <property type="match status" value="1"/>
</dbReference>
<dbReference type="InterPro" id="IPR039425">
    <property type="entry name" value="RNA_pol_sigma-70-like"/>
</dbReference>
<dbReference type="GO" id="GO:0006352">
    <property type="term" value="P:DNA-templated transcription initiation"/>
    <property type="evidence" value="ECO:0007669"/>
    <property type="project" value="InterPro"/>
</dbReference>
<dbReference type="GO" id="GO:0016987">
    <property type="term" value="F:sigma factor activity"/>
    <property type="evidence" value="ECO:0007669"/>
    <property type="project" value="UniProtKB-KW"/>
</dbReference>
<dbReference type="Gene3D" id="1.10.1740.10">
    <property type="match status" value="1"/>
</dbReference>
<evidence type="ECO:0000259" key="8">
    <source>
        <dbReference type="Pfam" id="PF08281"/>
    </source>
</evidence>
<dbReference type="GO" id="GO:0003677">
    <property type="term" value="F:DNA binding"/>
    <property type="evidence" value="ECO:0007669"/>
    <property type="project" value="UniProtKB-KW"/>
</dbReference>
<sequence>MNPGENEILLLKALKKGDAKAFDELFSQYGIRIYHFTYGYLKSKEDAEEVVQEVFLRIWRNRKSIKPELSFKAYLFKIAWHFILEYFERASRQQVYKDQLIEESIQFTSGNEDRLNYQLLLEKVDQLIEQLPSRQKEILIKRRKEDIPVKEIAEQLGIAPKTVENHLTEALKTIRKKLGEDNISAMLFFALFVKP</sequence>
<evidence type="ECO:0000256" key="5">
    <source>
        <dbReference type="ARBA" id="ARBA00023163"/>
    </source>
</evidence>
<dbReference type="PANTHER" id="PTHR43133:SF46">
    <property type="entry name" value="RNA POLYMERASE SIGMA-70 FACTOR ECF SUBFAMILY"/>
    <property type="match status" value="1"/>
</dbReference>
<dbReference type="SUPFAM" id="SSF88659">
    <property type="entry name" value="Sigma3 and sigma4 domains of RNA polymerase sigma factors"/>
    <property type="match status" value="1"/>
</dbReference>
<keyword evidence="2 6" id="KW-0805">Transcription regulation</keyword>
<dbReference type="InterPro" id="IPR013325">
    <property type="entry name" value="RNA_pol_sigma_r2"/>
</dbReference>